<feature type="compositionally biased region" description="Basic and acidic residues" evidence="1">
    <location>
        <begin position="159"/>
        <end position="169"/>
    </location>
</feature>
<evidence type="ECO:0000313" key="4">
    <source>
        <dbReference type="Proteomes" id="UP000008206"/>
    </source>
</evidence>
<dbReference type="STRING" id="497965.Cyan7822_2214"/>
<dbReference type="RefSeq" id="WP_013322298.1">
    <property type="nucleotide sequence ID" value="NC_014501.1"/>
</dbReference>
<dbReference type="Pfam" id="PF13699">
    <property type="entry name" value="eCIS_core"/>
    <property type="match status" value="1"/>
</dbReference>
<evidence type="ECO:0000313" key="3">
    <source>
        <dbReference type="EMBL" id="ADN14193.1"/>
    </source>
</evidence>
<feature type="region of interest" description="Disordered" evidence="1">
    <location>
        <begin position="18"/>
        <end position="45"/>
    </location>
</feature>
<feature type="compositionally biased region" description="Polar residues" evidence="1">
    <location>
        <begin position="178"/>
        <end position="203"/>
    </location>
</feature>
<dbReference type="HOGENOM" id="CLU_992958_0_0_3"/>
<dbReference type="OrthoDB" id="292792at2"/>
<dbReference type="AlphaFoldDB" id="E0UE68"/>
<keyword evidence="4" id="KW-1185">Reference proteome</keyword>
<accession>E0UE68</accession>
<feature type="domain" description="eCIS core" evidence="2">
    <location>
        <begin position="206"/>
        <end position="283"/>
    </location>
</feature>
<evidence type="ECO:0000256" key="1">
    <source>
        <dbReference type="SAM" id="MobiDB-lite"/>
    </source>
</evidence>
<reference evidence="4" key="1">
    <citation type="journal article" date="2011" name="MBio">
        <title>Novel metabolic attributes of the genus Cyanothece, comprising a group of unicellular nitrogen-fixing Cyanobacteria.</title>
        <authorList>
            <person name="Bandyopadhyay A."/>
            <person name="Elvitigala T."/>
            <person name="Welsh E."/>
            <person name="Stockel J."/>
            <person name="Liberton M."/>
            <person name="Min H."/>
            <person name="Sherman L.A."/>
            <person name="Pakrasi H.B."/>
        </authorList>
    </citation>
    <scope>NUCLEOTIDE SEQUENCE [LARGE SCALE GENOMIC DNA]</scope>
    <source>
        <strain evidence="4">PCC 7822</strain>
    </source>
</reference>
<dbReference type="InterPro" id="IPR025295">
    <property type="entry name" value="eCIS_core_dom"/>
</dbReference>
<feature type="region of interest" description="Disordered" evidence="1">
    <location>
        <begin position="103"/>
        <end position="134"/>
    </location>
</feature>
<evidence type="ECO:0000259" key="2">
    <source>
        <dbReference type="Pfam" id="PF13699"/>
    </source>
</evidence>
<dbReference type="Proteomes" id="UP000008206">
    <property type="component" value="Chromosome"/>
</dbReference>
<dbReference type="KEGG" id="cyj:Cyan7822_2214"/>
<gene>
    <name evidence="3" type="ordered locus">Cyan7822_2214</name>
</gene>
<sequence length="284" mass="31994">MNFSAKMEKPLLTYSVRSPSLTKQRKTLAVEQYQQKSGEMSPKPLPLQTQMETAARLGHHLSQIEIVPSAVTIAPKLTIGQPNDPYEQEADRVAQQVMTMPEAKTVQRDSSNDEQRQTQPLVQRMEGPNEEEELKMKPLASSITPLVQRMEGPNEEEELKMKPELQREMEPEEEEVQTKSSGQQSGAMDTESLEQQLSYSQGAGSPLEEEIRSFMEPRFGADFSQVRVHHDSSAHQMNQSIQAQAFTHGKDIYFNAGKYSPSTDEGKTLLAHELTHVVQQTGKR</sequence>
<dbReference type="EMBL" id="CP002198">
    <property type="protein sequence ID" value="ADN14193.1"/>
    <property type="molecule type" value="Genomic_DNA"/>
</dbReference>
<feature type="region of interest" description="Disordered" evidence="1">
    <location>
        <begin position="150"/>
        <end position="216"/>
    </location>
</feature>
<protein>
    <submittedName>
        <fullName evidence="3">OmpA/MotB domain-containing protein</fullName>
    </submittedName>
</protein>
<dbReference type="eggNOG" id="COG5412">
    <property type="taxonomic scope" value="Bacteria"/>
</dbReference>
<name>E0UE68_GLOV7</name>
<proteinExistence type="predicted"/>
<feature type="compositionally biased region" description="Basic and acidic residues" evidence="1">
    <location>
        <begin position="105"/>
        <end position="116"/>
    </location>
</feature>
<organism evidence="3 4">
    <name type="scientific">Gloeothece verrucosa (strain PCC 7822)</name>
    <name type="common">Cyanothece sp. (strain PCC 7822)</name>
    <dbReference type="NCBI Taxonomy" id="497965"/>
    <lineage>
        <taxon>Bacteria</taxon>
        <taxon>Bacillati</taxon>
        <taxon>Cyanobacteriota</taxon>
        <taxon>Cyanophyceae</taxon>
        <taxon>Oscillatoriophycideae</taxon>
        <taxon>Chroococcales</taxon>
        <taxon>Aphanothecaceae</taxon>
        <taxon>Gloeothece</taxon>
        <taxon>Gloeothece verrucosa</taxon>
    </lineage>
</organism>